<dbReference type="RefSeq" id="WP_212538577.1">
    <property type="nucleotide sequence ID" value="NZ_JAGTUU010000010.1"/>
</dbReference>
<feature type="signal peptide" evidence="1">
    <location>
        <begin position="1"/>
        <end position="19"/>
    </location>
</feature>
<dbReference type="EMBL" id="JAGTUU010000010">
    <property type="protein sequence ID" value="MBS0126623.1"/>
    <property type="molecule type" value="Genomic_DNA"/>
</dbReference>
<accession>A0A8J7WJT3</accession>
<dbReference type="Proteomes" id="UP000681356">
    <property type="component" value="Unassembled WGS sequence"/>
</dbReference>
<reference evidence="2" key="1">
    <citation type="submission" date="2021-04" db="EMBL/GenBank/DDBJ databases">
        <authorList>
            <person name="Yoon J."/>
        </authorList>
    </citation>
    <scope>NUCLEOTIDE SEQUENCE</scope>
    <source>
        <strain evidence="2">KMU-90</strain>
    </source>
</reference>
<dbReference type="InterPro" id="IPR021242">
    <property type="entry name" value="DUF2799"/>
</dbReference>
<evidence type="ECO:0000256" key="1">
    <source>
        <dbReference type="SAM" id="SignalP"/>
    </source>
</evidence>
<proteinExistence type="predicted"/>
<dbReference type="PROSITE" id="PS51257">
    <property type="entry name" value="PROKAR_LIPOPROTEIN"/>
    <property type="match status" value="1"/>
</dbReference>
<evidence type="ECO:0000313" key="3">
    <source>
        <dbReference type="Proteomes" id="UP000681356"/>
    </source>
</evidence>
<dbReference type="AlphaFoldDB" id="A0A8J7WJT3"/>
<name>A0A8J7WJT3_9RHOB</name>
<comment type="caution">
    <text evidence="2">The sequence shown here is derived from an EMBL/GenBank/DDBJ whole genome shotgun (WGS) entry which is preliminary data.</text>
</comment>
<gene>
    <name evidence="2" type="ORF">KB874_21305</name>
</gene>
<feature type="chain" id="PRO_5035282330" evidence="1">
    <location>
        <begin position="20"/>
        <end position="172"/>
    </location>
</feature>
<dbReference type="Pfam" id="PF10973">
    <property type="entry name" value="DUF2799"/>
    <property type="match status" value="1"/>
</dbReference>
<protein>
    <submittedName>
        <fullName evidence="2">DUF2799 domain-containing protein</fullName>
    </submittedName>
</protein>
<evidence type="ECO:0000313" key="2">
    <source>
        <dbReference type="EMBL" id="MBS0126623.1"/>
    </source>
</evidence>
<organism evidence="2 3">
    <name type="scientific">Thetidibacter halocola</name>
    <dbReference type="NCBI Taxonomy" id="2827239"/>
    <lineage>
        <taxon>Bacteria</taxon>
        <taxon>Pseudomonadati</taxon>
        <taxon>Pseudomonadota</taxon>
        <taxon>Alphaproteobacteria</taxon>
        <taxon>Rhodobacterales</taxon>
        <taxon>Roseobacteraceae</taxon>
        <taxon>Thetidibacter</taxon>
    </lineage>
</organism>
<sequence length="172" mass="19056">MPRLALACLFLPLALAACATLNQDQCVSGDWREIGQRDGQNGRTADYIAQHVKACAEYGVTPDRTAWEQGRKTGLTAYCTPARAYDEGRDGRSLSPVCPASSLPALTAAHAKGREYLSLTNQIRELRDEISDLNREMATADPAQRARIFARINMLNARLMTVEARRQAYTWP</sequence>
<keyword evidence="1" id="KW-0732">Signal</keyword>
<keyword evidence="3" id="KW-1185">Reference proteome</keyword>